<dbReference type="PANTHER" id="PTHR43102:SF2">
    <property type="entry name" value="GAF DOMAIN-CONTAINING PROTEIN"/>
    <property type="match status" value="1"/>
</dbReference>
<proteinExistence type="predicted"/>
<dbReference type="Pfam" id="PF01590">
    <property type="entry name" value="GAF"/>
    <property type="match status" value="1"/>
</dbReference>
<keyword evidence="3" id="KW-1185">Reference proteome</keyword>
<dbReference type="InterPro" id="IPR003018">
    <property type="entry name" value="GAF"/>
</dbReference>
<evidence type="ECO:0000313" key="2">
    <source>
        <dbReference type="EMBL" id="BDZ47413.1"/>
    </source>
</evidence>
<feature type="domain" description="GAF" evidence="1">
    <location>
        <begin position="13"/>
        <end position="155"/>
    </location>
</feature>
<dbReference type="Gene3D" id="3.30.450.40">
    <property type="match status" value="1"/>
</dbReference>
<dbReference type="PANTHER" id="PTHR43102">
    <property type="entry name" value="SLR1143 PROTEIN"/>
    <property type="match status" value="1"/>
</dbReference>
<protein>
    <recommendedName>
        <fullName evidence="1">GAF domain-containing protein</fullName>
    </recommendedName>
</protein>
<dbReference type="InterPro" id="IPR029016">
    <property type="entry name" value="GAF-like_dom_sf"/>
</dbReference>
<sequence length="159" mass="17054">MAAVRRYGVLESAPTASFDRLTALAARVLRAPAAVVSIVDHDRIWFASHHGVRLDAMDRNPELSGSAILREDPWIIEDALTDPSAADNPLLAAGLGLRSYVGVPLRTQDGHVIGTLCVLDHEPRVVTADDLQTLQDLGEMATGELDLRTAAAMLTLPLV</sequence>
<reference evidence="3" key="1">
    <citation type="journal article" date="2019" name="Int. J. Syst. Evol. Microbiol.">
        <title>The Global Catalogue of Microorganisms (GCM) 10K type strain sequencing project: providing services to taxonomists for standard genome sequencing and annotation.</title>
        <authorList>
            <consortium name="The Broad Institute Genomics Platform"/>
            <consortium name="The Broad Institute Genome Sequencing Center for Infectious Disease"/>
            <person name="Wu L."/>
            <person name="Ma J."/>
        </authorList>
    </citation>
    <scope>NUCLEOTIDE SEQUENCE [LARGE SCALE GENOMIC DNA]</scope>
    <source>
        <strain evidence="3">NBRC 108725</strain>
    </source>
</reference>
<organism evidence="2 3">
    <name type="scientific">Naasia aerilata</name>
    <dbReference type="NCBI Taxonomy" id="1162966"/>
    <lineage>
        <taxon>Bacteria</taxon>
        <taxon>Bacillati</taxon>
        <taxon>Actinomycetota</taxon>
        <taxon>Actinomycetes</taxon>
        <taxon>Micrococcales</taxon>
        <taxon>Microbacteriaceae</taxon>
        <taxon>Naasia</taxon>
    </lineage>
</organism>
<dbReference type="RefSeq" id="WP_286277328.1">
    <property type="nucleotide sequence ID" value="NZ_AP027731.1"/>
</dbReference>
<evidence type="ECO:0000259" key="1">
    <source>
        <dbReference type="SMART" id="SM00065"/>
    </source>
</evidence>
<dbReference type="SMART" id="SM00065">
    <property type="entry name" value="GAF"/>
    <property type="match status" value="1"/>
</dbReference>
<dbReference type="Proteomes" id="UP001321498">
    <property type="component" value="Chromosome"/>
</dbReference>
<dbReference type="EMBL" id="AP027731">
    <property type="protein sequence ID" value="BDZ47413.1"/>
    <property type="molecule type" value="Genomic_DNA"/>
</dbReference>
<gene>
    <name evidence="2" type="ORF">GCM10025866_33220</name>
</gene>
<name>A0ABN6XR54_9MICO</name>
<evidence type="ECO:0000313" key="3">
    <source>
        <dbReference type="Proteomes" id="UP001321498"/>
    </source>
</evidence>
<dbReference type="SUPFAM" id="SSF55781">
    <property type="entry name" value="GAF domain-like"/>
    <property type="match status" value="1"/>
</dbReference>
<accession>A0ABN6XR54</accession>